<reference evidence="4" key="1">
    <citation type="submission" date="2019-06" db="EMBL/GenBank/DDBJ databases">
        <authorList>
            <person name="Zheng W."/>
        </authorList>
    </citation>
    <scope>NUCLEOTIDE SEQUENCE</scope>
    <source>
        <strain evidence="4">QDHG01</strain>
    </source>
</reference>
<dbReference type="AlphaFoldDB" id="A0A8J8NEF5"/>
<feature type="region of interest" description="Disordered" evidence="2">
    <location>
        <begin position="217"/>
        <end position="240"/>
    </location>
</feature>
<feature type="compositionally biased region" description="Polar residues" evidence="2">
    <location>
        <begin position="381"/>
        <end position="391"/>
    </location>
</feature>
<accession>A0A8J8NEF5</accession>
<dbReference type="GO" id="GO:0005886">
    <property type="term" value="C:plasma membrane"/>
    <property type="evidence" value="ECO:0007669"/>
    <property type="project" value="TreeGrafter"/>
</dbReference>
<evidence type="ECO:0000313" key="5">
    <source>
        <dbReference type="Proteomes" id="UP000785679"/>
    </source>
</evidence>
<keyword evidence="1" id="KW-0547">Nucleotide-binding</keyword>
<keyword evidence="5" id="KW-1185">Reference proteome</keyword>
<gene>
    <name evidence="4" type="ORF">FGO68_gene13885</name>
</gene>
<proteinExistence type="predicted"/>
<evidence type="ECO:0000256" key="2">
    <source>
        <dbReference type="SAM" id="MobiDB-lite"/>
    </source>
</evidence>
<feature type="compositionally biased region" description="Basic and acidic residues" evidence="2">
    <location>
        <begin position="360"/>
        <end position="370"/>
    </location>
</feature>
<feature type="region of interest" description="Disordered" evidence="2">
    <location>
        <begin position="360"/>
        <end position="407"/>
    </location>
</feature>
<dbReference type="InterPro" id="IPR027483">
    <property type="entry name" value="PInositol-4-P-4/5-kinase_C_sf"/>
</dbReference>
<organism evidence="4 5">
    <name type="scientific">Halteria grandinella</name>
    <dbReference type="NCBI Taxonomy" id="5974"/>
    <lineage>
        <taxon>Eukaryota</taxon>
        <taxon>Sar</taxon>
        <taxon>Alveolata</taxon>
        <taxon>Ciliophora</taxon>
        <taxon>Intramacronucleata</taxon>
        <taxon>Spirotrichea</taxon>
        <taxon>Stichotrichia</taxon>
        <taxon>Sporadotrichida</taxon>
        <taxon>Halteriidae</taxon>
        <taxon>Halteria</taxon>
    </lineage>
</organism>
<evidence type="ECO:0000256" key="1">
    <source>
        <dbReference type="PROSITE-ProRule" id="PRU00781"/>
    </source>
</evidence>
<name>A0A8J8NEF5_HALGN</name>
<keyword evidence="1" id="KW-0418">Kinase</keyword>
<evidence type="ECO:0000313" key="4">
    <source>
        <dbReference type="EMBL" id="TNV73467.1"/>
    </source>
</evidence>
<dbReference type="Pfam" id="PF01504">
    <property type="entry name" value="PIP5K"/>
    <property type="match status" value="1"/>
</dbReference>
<dbReference type="InterPro" id="IPR027484">
    <property type="entry name" value="PInositol-4-P-5-kinase_N"/>
</dbReference>
<protein>
    <recommendedName>
        <fullName evidence="3">PIPK domain-containing protein</fullName>
    </recommendedName>
</protein>
<dbReference type="PROSITE" id="PS51455">
    <property type="entry name" value="PIPK"/>
    <property type="match status" value="1"/>
</dbReference>
<dbReference type="EMBL" id="RRYP01018821">
    <property type="protein sequence ID" value="TNV73467.1"/>
    <property type="molecule type" value="Genomic_DNA"/>
</dbReference>
<keyword evidence="1" id="KW-0067">ATP-binding</keyword>
<dbReference type="GO" id="GO:0016308">
    <property type="term" value="F:1-phosphatidylinositol-4-phosphate 5-kinase activity"/>
    <property type="evidence" value="ECO:0007669"/>
    <property type="project" value="TreeGrafter"/>
</dbReference>
<dbReference type="PANTHER" id="PTHR23086">
    <property type="entry name" value="PHOSPHATIDYLINOSITOL-4-PHOSPHATE 5-KINASE"/>
    <property type="match status" value="1"/>
</dbReference>
<comment type="caution">
    <text evidence="4">The sequence shown here is derived from an EMBL/GenBank/DDBJ whole genome shotgun (WGS) entry which is preliminary data.</text>
</comment>
<dbReference type="Gene3D" id="3.30.800.10">
    <property type="entry name" value="Phosphatidylinositol Phosphate Kinase II Beta"/>
    <property type="match status" value="1"/>
</dbReference>
<dbReference type="CDD" id="cd00139">
    <property type="entry name" value="PIPKc"/>
    <property type="match status" value="1"/>
</dbReference>
<dbReference type="GO" id="GO:0046854">
    <property type="term" value="P:phosphatidylinositol phosphate biosynthetic process"/>
    <property type="evidence" value="ECO:0007669"/>
    <property type="project" value="TreeGrafter"/>
</dbReference>
<dbReference type="SUPFAM" id="SSF56104">
    <property type="entry name" value="SAICAR synthase-like"/>
    <property type="match status" value="1"/>
</dbReference>
<dbReference type="PANTHER" id="PTHR23086:SF8">
    <property type="entry name" value="PHOSPHATIDYLINOSITOL 5-PHOSPHATE 4-KINASE, ISOFORM A"/>
    <property type="match status" value="1"/>
</dbReference>
<dbReference type="InterPro" id="IPR023610">
    <property type="entry name" value="PInositol-4/5-P-5/4-kinase"/>
</dbReference>
<dbReference type="SMART" id="SM00330">
    <property type="entry name" value="PIPKc"/>
    <property type="match status" value="1"/>
</dbReference>
<dbReference type="OrthoDB" id="416009at2759"/>
<keyword evidence="1" id="KW-0808">Transferase</keyword>
<dbReference type="Proteomes" id="UP000785679">
    <property type="component" value="Unassembled WGS sequence"/>
</dbReference>
<dbReference type="InterPro" id="IPR002498">
    <property type="entry name" value="PInositol-4-P-4/5-kinase_core"/>
</dbReference>
<sequence length="407" mass="47887">MTKFQIGSGKSDSFFFYTANSQFIIKTLKEAELKLLVKKGVLEKYFQHLKKNKDSMLARFYGVYNVKIKYMKPISVVIMDNLMSEHVNEILRIYDLKGSLHKRITARPKNNRSVRKDLNFLLDNEFVIKLSEEQKQEFVRRLEKDKEFLKSCHLMDYSLLLIFFKKNHWDETLQSHIPMRVQESLGTSREMAFSNSRMNLNDQNNRDDDINPIMEEEEEFEEQDQDQVGPSRHVDSFRQEQSPLKPSEIAAITIQDQVCTPPASQRYPVIIEDTTGFRVNEFVQARDIQDPLCYYRFGIIDFLQDYTKKKKLETIYLRRRFNKKDPNCFSCVDPNTYGDRFYEFLRQNLFMGNRVFPEGERSLSDKERRTQGSAGRIGEDPSSTGARTGSASRKWMWFKNTSKSTAV</sequence>
<feature type="domain" description="PIPK" evidence="3">
    <location>
        <begin position="1"/>
        <end position="349"/>
    </location>
</feature>
<dbReference type="Gene3D" id="3.30.810.10">
    <property type="entry name" value="2-Layer Sandwich"/>
    <property type="match status" value="1"/>
</dbReference>
<dbReference type="GO" id="GO:0005524">
    <property type="term" value="F:ATP binding"/>
    <property type="evidence" value="ECO:0007669"/>
    <property type="project" value="UniProtKB-UniRule"/>
</dbReference>
<evidence type="ECO:0000259" key="3">
    <source>
        <dbReference type="PROSITE" id="PS51455"/>
    </source>
</evidence>